<dbReference type="InterPro" id="IPR003195">
    <property type="entry name" value="TFIID_TAF13"/>
</dbReference>
<evidence type="ECO:0000313" key="8">
    <source>
        <dbReference type="EMBL" id="POY74625.1"/>
    </source>
</evidence>
<evidence type="ECO:0000256" key="1">
    <source>
        <dbReference type="ARBA" id="ARBA00004123"/>
    </source>
</evidence>
<gene>
    <name evidence="8" type="ORF">BMF94_2386</name>
</gene>
<evidence type="ECO:0000256" key="6">
    <source>
        <dbReference type="ARBA" id="ARBA00040136"/>
    </source>
</evidence>
<sequence>MSANQAPPKQPTQRKLTKKGLFAKDLAPMMYGFGDETPAPDSIALMEELVIDHITDICVQAHRVSTNRGKIKVDDFRFALRNDPKKLARLDELLFMQEEIARARRGFDNSFNDYANDEDLAAARADVAAGITTLGGPSSAANGPQNGGGSGATGFGKKPTLSANASAAGGLALPGGGSSSKGKGKAAAAASAAP</sequence>
<feature type="region of interest" description="Disordered" evidence="7">
    <location>
        <begin position="135"/>
        <end position="194"/>
    </location>
</feature>
<name>A0A2S5BCW8_9BASI</name>
<dbReference type="Gene3D" id="1.10.20.10">
    <property type="entry name" value="Histone, subunit A"/>
    <property type="match status" value="1"/>
</dbReference>
<evidence type="ECO:0000313" key="9">
    <source>
        <dbReference type="Proteomes" id="UP000237144"/>
    </source>
</evidence>
<evidence type="ECO:0000256" key="7">
    <source>
        <dbReference type="SAM" id="MobiDB-lite"/>
    </source>
</evidence>
<keyword evidence="3" id="KW-0804">Transcription</keyword>
<evidence type="ECO:0000256" key="5">
    <source>
        <dbReference type="ARBA" id="ARBA00038392"/>
    </source>
</evidence>
<protein>
    <recommendedName>
        <fullName evidence="6">Transcription initiation factor TFIID subunit 13</fullName>
    </recommendedName>
</protein>
<dbReference type="GO" id="GO:0005669">
    <property type="term" value="C:transcription factor TFIID complex"/>
    <property type="evidence" value="ECO:0007669"/>
    <property type="project" value="TreeGrafter"/>
</dbReference>
<dbReference type="InterPro" id="IPR009072">
    <property type="entry name" value="Histone-fold"/>
</dbReference>
<reference evidence="8 9" key="1">
    <citation type="journal article" date="2018" name="Front. Microbiol.">
        <title>Prospects for Fungal Bioremediation of Acidic Radioactive Waste Sites: Characterization and Genome Sequence of Rhodotorula taiwanensis MD1149.</title>
        <authorList>
            <person name="Tkavc R."/>
            <person name="Matrosova V.Y."/>
            <person name="Grichenko O.E."/>
            <person name="Gostincar C."/>
            <person name="Volpe R.P."/>
            <person name="Klimenkova P."/>
            <person name="Gaidamakova E.K."/>
            <person name="Zhou C.E."/>
            <person name="Stewart B.J."/>
            <person name="Lyman M.G."/>
            <person name="Malfatti S.A."/>
            <person name="Rubinfeld B."/>
            <person name="Courtot M."/>
            <person name="Singh J."/>
            <person name="Dalgard C.L."/>
            <person name="Hamilton T."/>
            <person name="Frey K.G."/>
            <person name="Gunde-Cimerman N."/>
            <person name="Dugan L."/>
            <person name="Daly M.J."/>
        </authorList>
    </citation>
    <scope>NUCLEOTIDE SEQUENCE [LARGE SCALE GENOMIC DNA]</scope>
    <source>
        <strain evidence="8 9">MD1149</strain>
    </source>
</reference>
<evidence type="ECO:0000256" key="4">
    <source>
        <dbReference type="ARBA" id="ARBA00023242"/>
    </source>
</evidence>
<comment type="subcellular location">
    <subcellularLocation>
        <location evidence="1">Nucleus</location>
    </subcellularLocation>
</comment>
<keyword evidence="2" id="KW-0805">Transcription regulation</keyword>
<feature type="compositionally biased region" description="Low complexity" evidence="7">
    <location>
        <begin position="161"/>
        <end position="171"/>
    </location>
</feature>
<dbReference type="SUPFAM" id="SSF47113">
    <property type="entry name" value="Histone-fold"/>
    <property type="match status" value="1"/>
</dbReference>
<proteinExistence type="inferred from homology"/>
<keyword evidence="4" id="KW-0539">Nucleus</keyword>
<feature type="compositionally biased region" description="Gly residues" evidence="7">
    <location>
        <begin position="145"/>
        <end position="154"/>
    </location>
</feature>
<dbReference type="GO" id="GO:0051123">
    <property type="term" value="P:RNA polymerase II preinitiation complex assembly"/>
    <property type="evidence" value="ECO:0007669"/>
    <property type="project" value="TreeGrafter"/>
</dbReference>
<evidence type="ECO:0000256" key="3">
    <source>
        <dbReference type="ARBA" id="ARBA00023163"/>
    </source>
</evidence>
<comment type="similarity">
    <text evidence="5">Belongs to the TAF13 family.</text>
</comment>
<dbReference type="PANTHER" id="PTHR11380:SF5">
    <property type="entry name" value="TRANSCRIPTION INITIATION FACTOR TFIID SUBUNIT 13"/>
    <property type="match status" value="1"/>
</dbReference>
<dbReference type="PANTHER" id="PTHR11380">
    <property type="entry name" value="TRANSCRIPTION INITIATION FACTOR TFIID/SUPT3-RELATED"/>
    <property type="match status" value="1"/>
</dbReference>
<dbReference type="Pfam" id="PF02269">
    <property type="entry name" value="TFIID-18kDa"/>
    <property type="match status" value="1"/>
</dbReference>
<accession>A0A2S5BCW8</accession>
<dbReference type="EMBL" id="PJQD01000023">
    <property type="protein sequence ID" value="POY74625.1"/>
    <property type="molecule type" value="Genomic_DNA"/>
</dbReference>
<organism evidence="8 9">
    <name type="scientific">Rhodotorula taiwanensis</name>
    <dbReference type="NCBI Taxonomy" id="741276"/>
    <lineage>
        <taxon>Eukaryota</taxon>
        <taxon>Fungi</taxon>
        <taxon>Dikarya</taxon>
        <taxon>Basidiomycota</taxon>
        <taxon>Pucciniomycotina</taxon>
        <taxon>Microbotryomycetes</taxon>
        <taxon>Sporidiobolales</taxon>
        <taxon>Sporidiobolaceae</taxon>
        <taxon>Rhodotorula</taxon>
    </lineage>
</organism>
<dbReference type="OrthoDB" id="10266074at2759"/>
<dbReference type="STRING" id="741276.A0A2S5BCW8"/>
<dbReference type="GO" id="GO:0046982">
    <property type="term" value="F:protein heterodimerization activity"/>
    <property type="evidence" value="ECO:0007669"/>
    <property type="project" value="InterPro"/>
</dbReference>
<dbReference type="Proteomes" id="UP000237144">
    <property type="component" value="Unassembled WGS sequence"/>
</dbReference>
<dbReference type="CDD" id="cd07978">
    <property type="entry name" value="HFD_TAF13"/>
    <property type="match status" value="1"/>
</dbReference>
<keyword evidence="9" id="KW-1185">Reference proteome</keyword>
<evidence type="ECO:0000256" key="2">
    <source>
        <dbReference type="ARBA" id="ARBA00023015"/>
    </source>
</evidence>
<feature type="compositionally biased region" description="Polar residues" evidence="7">
    <location>
        <begin position="135"/>
        <end position="144"/>
    </location>
</feature>
<feature type="compositionally biased region" description="Low complexity" evidence="7">
    <location>
        <begin position="185"/>
        <end position="194"/>
    </location>
</feature>
<comment type="caution">
    <text evidence="8">The sequence shown here is derived from an EMBL/GenBank/DDBJ whole genome shotgun (WGS) entry which is preliminary data.</text>
</comment>
<dbReference type="AlphaFoldDB" id="A0A2S5BCW8"/>